<dbReference type="EMBL" id="MCFI01000003">
    <property type="protein sequence ID" value="ORY86323.1"/>
    <property type="molecule type" value="Genomic_DNA"/>
</dbReference>
<dbReference type="Proteomes" id="UP000193685">
    <property type="component" value="Unassembled WGS sequence"/>
</dbReference>
<protein>
    <submittedName>
        <fullName evidence="2">Uncharacterized protein</fullName>
    </submittedName>
</protein>
<feature type="region of interest" description="Disordered" evidence="1">
    <location>
        <begin position="35"/>
        <end position="85"/>
    </location>
</feature>
<evidence type="ECO:0000256" key="1">
    <source>
        <dbReference type="SAM" id="MobiDB-lite"/>
    </source>
</evidence>
<reference evidence="2 3" key="1">
    <citation type="submission" date="2016-07" db="EMBL/GenBank/DDBJ databases">
        <title>Pervasive Adenine N6-methylation of Active Genes in Fungi.</title>
        <authorList>
            <consortium name="DOE Joint Genome Institute"/>
            <person name="Mondo S.J."/>
            <person name="Dannebaum R.O."/>
            <person name="Kuo R.C."/>
            <person name="Labutti K."/>
            <person name="Haridas S."/>
            <person name="Kuo A."/>
            <person name="Salamov A."/>
            <person name="Ahrendt S.R."/>
            <person name="Lipzen A."/>
            <person name="Sullivan W."/>
            <person name="Andreopoulos W.B."/>
            <person name="Clum A."/>
            <person name="Lindquist E."/>
            <person name="Daum C."/>
            <person name="Ramamoorthy G.K."/>
            <person name="Gryganskyi A."/>
            <person name="Culley D."/>
            <person name="Magnuson J.K."/>
            <person name="James T.Y."/>
            <person name="O'Malley M.A."/>
            <person name="Stajich J.E."/>
            <person name="Spatafora J.W."/>
            <person name="Visel A."/>
            <person name="Grigoriev I.V."/>
        </authorList>
    </citation>
    <scope>NUCLEOTIDE SEQUENCE [LARGE SCALE GENOMIC DNA]</scope>
    <source>
        <strain evidence="2 3">12-1054</strain>
    </source>
</reference>
<organism evidence="2 3">
    <name type="scientific">Protomyces lactucae-debilis</name>
    <dbReference type="NCBI Taxonomy" id="2754530"/>
    <lineage>
        <taxon>Eukaryota</taxon>
        <taxon>Fungi</taxon>
        <taxon>Dikarya</taxon>
        <taxon>Ascomycota</taxon>
        <taxon>Taphrinomycotina</taxon>
        <taxon>Taphrinomycetes</taxon>
        <taxon>Taphrinales</taxon>
        <taxon>Protomycetaceae</taxon>
        <taxon>Protomyces</taxon>
    </lineage>
</organism>
<comment type="caution">
    <text evidence="2">The sequence shown here is derived from an EMBL/GenBank/DDBJ whole genome shotgun (WGS) entry which is preliminary data.</text>
</comment>
<feature type="compositionally biased region" description="Low complexity" evidence="1">
    <location>
        <begin position="42"/>
        <end position="51"/>
    </location>
</feature>
<evidence type="ECO:0000313" key="3">
    <source>
        <dbReference type="Proteomes" id="UP000193685"/>
    </source>
</evidence>
<evidence type="ECO:0000313" key="2">
    <source>
        <dbReference type="EMBL" id="ORY86323.1"/>
    </source>
</evidence>
<dbReference type="AlphaFoldDB" id="A0A1Y2FQQ7"/>
<name>A0A1Y2FQQ7_PROLT</name>
<accession>A0A1Y2FQQ7</accession>
<dbReference type="RefSeq" id="XP_040727505.1">
    <property type="nucleotide sequence ID" value="XM_040868690.1"/>
</dbReference>
<gene>
    <name evidence="2" type="ORF">BCR37DRAFT_376891</name>
</gene>
<feature type="compositionally biased region" description="Low complexity" evidence="1">
    <location>
        <begin position="66"/>
        <end position="85"/>
    </location>
</feature>
<keyword evidence="3" id="KW-1185">Reference proteome</keyword>
<feature type="region of interest" description="Disordered" evidence="1">
    <location>
        <begin position="1"/>
        <end position="22"/>
    </location>
</feature>
<dbReference type="GeneID" id="63785289"/>
<sequence>MAISHGPCSSLSSRRRRSSWSNVCGCSPNSQLPSSSYALESGQHQQQALGGAAPGGYGQQQRTPCQKYGQQPQQQPGQYGQPSPGRLCVSSGFVYTSSS</sequence>
<proteinExistence type="predicted"/>